<keyword evidence="7" id="KW-1015">Disulfide bond</keyword>
<feature type="region of interest" description="Disordered" evidence="8">
    <location>
        <begin position="62"/>
        <end position="95"/>
    </location>
</feature>
<comment type="subcellular location">
    <subcellularLocation>
        <location evidence="1">Endoplasmic reticulum membrane</location>
        <topology evidence="1">Peripheral membrane protein</topology>
        <orientation evidence="1">Lumenal side</orientation>
    </subcellularLocation>
</comment>
<feature type="region of interest" description="Disordered" evidence="8">
    <location>
        <begin position="426"/>
        <end position="472"/>
    </location>
</feature>
<keyword evidence="12" id="KW-1185">Reference proteome</keyword>
<protein>
    <recommendedName>
        <fullName evidence="3">Protein OS-9 homolog</fullName>
    </recommendedName>
</protein>
<feature type="signal peptide" evidence="9">
    <location>
        <begin position="1"/>
        <end position="17"/>
    </location>
</feature>
<comment type="similarity">
    <text evidence="2">Belongs to the OS-9 family.</text>
</comment>
<dbReference type="PANTHER" id="PTHR15414">
    <property type="entry name" value="OS-9-RELATED"/>
    <property type="match status" value="1"/>
</dbReference>
<dbReference type="InterPro" id="IPR012913">
    <property type="entry name" value="OS9-like_dom"/>
</dbReference>
<name>A0A4Y7TAQ7_COPMI</name>
<organism evidence="11 12">
    <name type="scientific">Coprinellus micaceus</name>
    <name type="common">Glistening ink-cap mushroom</name>
    <name type="synonym">Coprinus micaceus</name>
    <dbReference type="NCBI Taxonomy" id="71717"/>
    <lineage>
        <taxon>Eukaryota</taxon>
        <taxon>Fungi</taxon>
        <taxon>Dikarya</taxon>
        <taxon>Basidiomycota</taxon>
        <taxon>Agaricomycotina</taxon>
        <taxon>Agaricomycetes</taxon>
        <taxon>Agaricomycetidae</taxon>
        <taxon>Agaricales</taxon>
        <taxon>Agaricineae</taxon>
        <taxon>Psathyrellaceae</taxon>
        <taxon>Coprinellus</taxon>
    </lineage>
</organism>
<gene>
    <name evidence="11" type="ORF">FA13DRAFT_1754770</name>
</gene>
<feature type="region of interest" description="Disordered" evidence="8">
    <location>
        <begin position="337"/>
        <end position="363"/>
    </location>
</feature>
<dbReference type="PANTHER" id="PTHR15414:SF0">
    <property type="entry name" value="ENDOPLASMIC RETICULUM LECTIN 1"/>
    <property type="match status" value="1"/>
</dbReference>
<comment type="caution">
    <text evidence="11">The sequence shown here is derived from an EMBL/GenBank/DDBJ whole genome shotgun (WGS) entry which is preliminary data.</text>
</comment>
<accession>A0A4Y7TAQ7</accession>
<evidence type="ECO:0000256" key="4">
    <source>
        <dbReference type="ARBA" id="ARBA00022729"/>
    </source>
</evidence>
<dbReference type="GO" id="GO:0030246">
    <property type="term" value="F:carbohydrate binding"/>
    <property type="evidence" value="ECO:0007669"/>
    <property type="project" value="UniProtKB-KW"/>
</dbReference>
<dbReference type="InterPro" id="IPR045149">
    <property type="entry name" value="OS-9-like"/>
</dbReference>
<evidence type="ECO:0000256" key="1">
    <source>
        <dbReference type="ARBA" id="ARBA00004367"/>
    </source>
</evidence>
<evidence type="ECO:0000256" key="3">
    <source>
        <dbReference type="ARBA" id="ARBA00018727"/>
    </source>
</evidence>
<dbReference type="GO" id="GO:0005788">
    <property type="term" value="C:endoplasmic reticulum lumen"/>
    <property type="evidence" value="ECO:0007669"/>
    <property type="project" value="TreeGrafter"/>
</dbReference>
<keyword evidence="6" id="KW-0256">Endoplasmic reticulum</keyword>
<dbReference type="Gene3D" id="2.70.130.10">
    <property type="entry name" value="Mannose-6-phosphate receptor binding domain"/>
    <property type="match status" value="1"/>
</dbReference>
<evidence type="ECO:0000256" key="2">
    <source>
        <dbReference type="ARBA" id="ARBA00009918"/>
    </source>
</evidence>
<feature type="domain" description="MRH" evidence="10">
    <location>
        <begin position="156"/>
        <end position="291"/>
    </location>
</feature>
<dbReference type="SUPFAM" id="SSF50911">
    <property type="entry name" value="Mannose 6-phosphate receptor domain"/>
    <property type="match status" value="1"/>
</dbReference>
<dbReference type="STRING" id="71717.A0A4Y7TAQ7"/>
<evidence type="ECO:0000256" key="8">
    <source>
        <dbReference type="SAM" id="MobiDB-lite"/>
    </source>
</evidence>
<evidence type="ECO:0000256" key="5">
    <source>
        <dbReference type="ARBA" id="ARBA00022734"/>
    </source>
</evidence>
<dbReference type="Proteomes" id="UP000298030">
    <property type="component" value="Unassembled WGS sequence"/>
</dbReference>
<dbReference type="GO" id="GO:0005789">
    <property type="term" value="C:endoplasmic reticulum membrane"/>
    <property type="evidence" value="ECO:0007669"/>
    <property type="project" value="UniProtKB-SubCell"/>
</dbReference>
<dbReference type="GO" id="GO:0030970">
    <property type="term" value="P:retrograde protein transport, ER to cytosol"/>
    <property type="evidence" value="ECO:0007669"/>
    <property type="project" value="TreeGrafter"/>
</dbReference>
<evidence type="ECO:0000256" key="7">
    <source>
        <dbReference type="ARBA" id="ARBA00023157"/>
    </source>
</evidence>
<feature type="chain" id="PRO_5021328323" description="Protein OS-9 homolog" evidence="9">
    <location>
        <begin position="18"/>
        <end position="472"/>
    </location>
</feature>
<feature type="compositionally biased region" description="Basic and acidic residues" evidence="8">
    <location>
        <begin position="66"/>
        <end position="82"/>
    </location>
</feature>
<evidence type="ECO:0000256" key="9">
    <source>
        <dbReference type="SAM" id="SignalP"/>
    </source>
</evidence>
<feature type="compositionally biased region" description="Basic and acidic residues" evidence="8">
    <location>
        <begin position="433"/>
        <end position="451"/>
    </location>
</feature>
<evidence type="ECO:0000259" key="10">
    <source>
        <dbReference type="PROSITE" id="PS51914"/>
    </source>
</evidence>
<evidence type="ECO:0000313" key="12">
    <source>
        <dbReference type="Proteomes" id="UP000298030"/>
    </source>
</evidence>
<dbReference type="EMBL" id="QPFP01000019">
    <property type="protein sequence ID" value="TEB31253.1"/>
    <property type="molecule type" value="Genomic_DNA"/>
</dbReference>
<dbReference type="AlphaFoldDB" id="A0A4Y7TAQ7"/>
<dbReference type="InterPro" id="IPR044865">
    <property type="entry name" value="MRH_dom"/>
</dbReference>
<proteinExistence type="inferred from homology"/>
<evidence type="ECO:0000256" key="6">
    <source>
        <dbReference type="ARBA" id="ARBA00022824"/>
    </source>
</evidence>
<sequence length="472" mass="51947">MFSTSILLLLIAPAVRSRIHSLPEDAHAFPKFAVAFLNDQPVLNRTAEQWLAHGLRGGELEFLDQPWKDDPSHAPQRRKEIGSGDTPADTQATDVGSRSFAAANYTLEQMKMGSKDSYICYIPKAPDAPSTRQEEAEAEADATPARSWSLLQPLSGTCIYHRQGWFTYSYCHNEQIRQFREQAQSVSRLPAGTYQPEEDPEWESYTTLGADLTVAERNAQAANLELARNAGSRYLVQRWGDGTTCDKTGKPREVEVQFHCSMVMTDHILFVKEAKTCSYVLVIHTPRLCGEPGFRSRRDSSENSVIRCREVVDALPAENVAMPKIISDQPFKFVRPKTVLPPPLPKEKQPSAESPSPSSGKALSKDDLVNQLLKNALESMLAGGSQGAEGDDDSTNSLKEAIEAGELPPQQQRILDALQAAGLEVRGGAAAGKKGDKESKTKGKGEEKEEPSGLQPKSKGRLQKILQEHLEL</sequence>
<dbReference type="OrthoDB" id="448954at2759"/>
<keyword evidence="5" id="KW-0430">Lectin</keyword>
<keyword evidence="4 9" id="KW-0732">Signal</keyword>
<dbReference type="InterPro" id="IPR009011">
    <property type="entry name" value="Man6P_isomerase_rcpt-bd_dom_sf"/>
</dbReference>
<reference evidence="11 12" key="1">
    <citation type="journal article" date="2019" name="Nat. Ecol. Evol.">
        <title>Megaphylogeny resolves global patterns of mushroom evolution.</title>
        <authorList>
            <person name="Varga T."/>
            <person name="Krizsan K."/>
            <person name="Foldi C."/>
            <person name="Dima B."/>
            <person name="Sanchez-Garcia M."/>
            <person name="Sanchez-Ramirez S."/>
            <person name="Szollosi G.J."/>
            <person name="Szarkandi J.G."/>
            <person name="Papp V."/>
            <person name="Albert L."/>
            <person name="Andreopoulos W."/>
            <person name="Angelini C."/>
            <person name="Antonin V."/>
            <person name="Barry K.W."/>
            <person name="Bougher N.L."/>
            <person name="Buchanan P."/>
            <person name="Buyck B."/>
            <person name="Bense V."/>
            <person name="Catcheside P."/>
            <person name="Chovatia M."/>
            <person name="Cooper J."/>
            <person name="Damon W."/>
            <person name="Desjardin D."/>
            <person name="Finy P."/>
            <person name="Geml J."/>
            <person name="Haridas S."/>
            <person name="Hughes K."/>
            <person name="Justo A."/>
            <person name="Karasinski D."/>
            <person name="Kautmanova I."/>
            <person name="Kiss B."/>
            <person name="Kocsube S."/>
            <person name="Kotiranta H."/>
            <person name="LaButti K.M."/>
            <person name="Lechner B.E."/>
            <person name="Liimatainen K."/>
            <person name="Lipzen A."/>
            <person name="Lukacs Z."/>
            <person name="Mihaltcheva S."/>
            <person name="Morgado L.N."/>
            <person name="Niskanen T."/>
            <person name="Noordeloos M.E."/>
            <person name="Ohm R.A."/>
            <person name="Ortiz-Santana B."/>
            <person name="Ovrebo C."/>
            <person name="Racz N."/>
            <person name="Riley R."/>
            <person name="Savchenko A."/>
            <person name="Shiryaev A."/>
            <person name="Soop K."/>
            <person name="Spirin V."/>
            <person name="Szebenyi C."/>
            <person name="Tomsovsky M."/>
            <person name="Tulloss R.E."/>
            <person name="Uehling J."/>
            <person name="Grigoriev I.V."/>
            <person name="Vagvolgyi C."/>
            <person name="Papp T."/>
            <person name="Martin F.M."/>
            <person name="Miettinen O."/>
            <person name="Hibbett D.S."/>
            <person name="Nagy L.G."/>
        </authorList>
    </citation>
    <scope>NUCLEOTIDE SEQUENCE [LARGE SCALE GENOMIC DNA]</scope>
    <source>
        <strain evidence="11 12">FP101781</strain>
    </source>
</reference>
<dbReference type="GO" id="GO:0030968">
    <property type="term" value="P:endoplasmic reticulum unfolded protein response"/>
    <property type="evidence" value="ECO:0007669"/>
    <property type="project" value="InterPro"/>
</dbReference>
<dbReference type="PROSITE" id="PS51914">
    <property type="entry name" value="MRH"/>
    <property type="match status" value="1"/>
</dbReference>
<dbReference type="Pfam" id="PF07915">
    <property type="entry name" value="PRKCSH"/>
    <property type="match status" value="1"/>
</dbReference>
<evidence type="ECO:0000313" key="11">
    <source>
        <dbReference type="EMBL" id="TEB31253.1"/>
    </source>
</evidence>
<feature type="compositionally biased region" description="Polar residues" evidence="8">
    <location>
        <begin position="351"/>
        <end position="361"/>
    </location>
</feature>